<sequence>MKPITTFFFLSTLCLSFVPHQIVAANQPHSTNLIEHACQDTNHHKELCISSLKSDPASQQADLEGLAIIAIKLAYENATAIADNILVLSNSNTDTEPSEEQGLDQCMDNYLDAVDQLENAIYAFSKNAYKDVHTWVKAAVADADSCEAAFEGRKSEITHKNKIFRQFVNNTLAILKVLTEK</sequence>
<name>A0A2N9HZP5_FAGSY</name>
<evidence type="ECO:0000259" key="4">
    <source>
        <dbReference type="SMART" id="SM00856"/>
    </source>
</evidence>
<evidence type="ECO:0000256" key="2">
    <source>
        <dbReference type="ARBA" id="ARBA00038471"/>
    </source>
</evidence>
<dbReference type="InterPro" id="IPR035513">
    <property type="entry name" value="Invertase/methylesterase_inhib"/>
</dbReference>
<dbReference type="SMART" id="SM00856">
    <property type="entry name" value="PMEI"/>
    <property type="match status" value="1"/>
</dbReference>
<dbReference type="AlphaFoldDB" id="A0A2N9HZP5"/>
<evidence type="ECO:0000256" key="3">
    <source>
        <dbReference type="SAM" id="SignalP"/>
    </source>
</evidence>
<evidence type="ECO:0000313" key="5">
    <source>
        <dbReference type="EMBL" id="SPD19317.1"/>
    </source>
</evidence>
<dbReference type="NCBIfam" id="TIGR01614">
    <property type="entry name" value="PME_inhib"/>
    <property type="match status" value="1"/>
</dbReference>
<feature type="signal peptide" evidence="3">
    <location>
        <begin position="1"/>
        <end position="24"/>
    </location>
</feature>
<evidence type="ECO:0000256" key="1">
    <source>
        <dbReference type="ARBA" id="ARBA00022729"/>
    </source>
</evidence>
<dbReference type="InterPro" id="IPR051955">
    <property type="entry name" value="PME_Inhibitor"/>
</dbReference>
<dbReference type="Gene3D" id="1.20.140.40">
    <property type="entry name" value="Invertase/pectin methylesterase inhibitor family protein"/>
    <property type="match status" value="1"/>
</dbReference>
<comment type="similarity">
    <text evidence="2">Belongs to the PMEI family.</text>
</comment>
<gene>
    <name evidence="5" type="ORF">FSB_LOCUS47199</name>
</gene>
<dbReference type="PANTHER" id="PTHR31080">
    <property type="entry name" value="PECTINESTERASE INHIBITOR-LIKE"/>
    <property type="match status" value="1"/>
</dbReference>
<keyword evidence="1 3" id="KW-0732">Signal</keyword>
<organism evidence="5">
    <name type="scientific">Fagus sylvatica</name>
    <name type="common">Beechnut</name>
    <dbReference type="NCBI Taxonomy" id="28930"/>
    <lineage>
        <taxon>Eukaryota</taxon>
        <taxon>Viridiplantae</taxon>
        <taxon>Streptophyta</taxon>
        <taxon>Embryophyta</taxon>
        <taxon>Tracheophyta</taxon>
        <taxon>Spermatophyta</taxon>
        <taxon>Magnoliopsida</taxon>
        <taxon>eudicotyledons</taxon>
        <taxon>Gunneridae</taxon>
        <taxon>Pentapetalae</taxon>
        <taxon>rosids</taxon>
        <taxon>fabids</taxon>
        <taxon>Fagales</taxon>
        <taxon>Fagaceae</taxon>
        <taxon>Fagus</taxon>
    </lineage>
</organism>
<reference evidence="5" key="1">
    <citation type="submission" date="2018-02" db="EMBL/GenBank/DDBJ databases">
        <authorList>
            <person name="Cohen D.B."/>
            <person name="Kent A.D."/>
        </authorList>
    </citation>
    <scope>NUCLEOTIDE SEQUENCE</scope>
</reference>
<dbReference type="EMBL" id="OIVN01004792">
    <property type="protein sequence ID" value="SPD19317.1"/>
    <property type="molecule type" value="Genomic_DNA"/>
</dbReference>
<feature type="domain" description="Pectinesterase inhibitor" evidence="4">
    <location>
        <begin position="29"/>
        <end position="174"/>
    </location>
</feature>
<feature type="chain" id="PRO_5014679900" description="Pectinesterase inhibitor domain-containing protein" evidence="3">
    <location>
        <begin position="25"/>
        <end position="181"/>
    </location>
</feature>
<dbReference type="GO" id="GO:0004857">
    <property type="term" value="F:enzyme inhibitor activity"/>
    <property type="evidence" value="ECO:0007669"/>
    <property type="project" value="InterPro"/>
</dbReference>
<accession>A0A2N9HZP5</accession>
<dbReference type="InterPro" id="IPR006501">
    <property type="entry name" value="Pectinesterase_inhib_dom"/>
</dbReference>
<dbReference type="SUPFAM" id="SSF101148">
    <property type="entry name" value="Plant invertase/pectin methylesterase inhibitor"/>
    <property type="match status" value="1"/>
</dbReference>
<proteinExistence type="inferred from homology"/>
<dbReference type="Pfam" id="PF04043">
    <property type="entry name" value="PMEI"/>
    <property type="match status" value="1"/>
</dbReference>
<dbReference type="CDD" id="cd15801">
    <property type="entry name" value="PMEI-like_1"/>
    <property type="match status" value="1"/>
</dbReference>
<dbReference type="PANTHER" id="PTHR31080:SF291">
    <property type="entry name" value="OS08G0541800 PROTEIN"/>
    <property type="match status" value="1"/>
</dbReference>
<protein>
    <recommendedName>
        <fullName evidence="4">Pectinesterase inhibitor domain-containing protein</fullName>
    </recommendedName>
</protein>